<protein>
    <submittedName>
        <fullName evidence="3">DUF1737 domain-containing protein</fullName>
    </submittedName>
</protein>
<evidence type="ECO:0000313" key="4">
    <source>
        <dbReference type="Proteomes" id="UP001597402"/>
    </source>
</evidence>
<proteinExistence type="predicted"/>
<comment type="caution">
    <text evidence="3">The sequence shown here is derived from an EMBL/GenBank/DDBJ whole genome shotgun (WGS) entry which is preliminary data.</text>
</comment>
<dbReference type="Pfam" id="PF08410">
    <property type="entry name" value="DUF1737"/>
    <property type="match status" value="1"/>
</dbReference>
<evidence type="ECO:0000256" key="1">
    <source>
        <dbReference type="SAM" id="MobiDB-lite"/>
    </source>
</evidence>
<organism evidence="3 4">
    <name type="scientific">Blastococcus deserti</name>
    <dbReference type="NCBI Taxonomy" id="2259033"/>
    <lineage>
        <taxon>Bacteria</taxon>
        <taxon>Bacillati</taxon>
        <taxon>Actinomycetota</taxon>
        <taxon>Actinomycetes</taxon>
        <taxon>Geodermatophilales</taxon>
        <taxon>Geodermatophilaceae</taxon>
        <taxon>Blastococcus</taxon>
    </lineage>
</organism>
<evidence type="ECO:0000259" key="2">
    <source>
        <dbReference type="Pfam" id="PF08410"/>
    </source>
</evidence>
<dbReference type="InterPro" id="IPR013619">
    <property type="entry name" value="DUF1737"/>
</dbReference>
<accession>A0ABW4XD71</accession>
<sequence>MTTADEPLTYRLLPGPDDTTFCARVSQALAEGYRLHGSPALTFDGRRIIAVRAMILPRRQQPGGHEDHAPGRRPASR</sequence>
<dbReference type="Proteomes" id="UP001597402">
    <property type="component" value="Unassembled WGS sequence"/>
</dbReference>
<feature type="region of interest" description="Disordered" evidence="1">
    <location>
        <begin position="57"/>
        <end position="77"/>
    </location>
</feature>
<evidence type="ECO:0000313" key="3">
    <source>
        <dbReference type="EMBL" id="MFD2092741.1"/>
    </source>
</evidence>
<keyword evidence="4" id="KW-1185">Reference proteome</keyword>
<name>A0ABW4XD71_9ACTN</name>
<dbReference type="EMBL" id="JBHUHP010000014">
    <property type="protein sequence ID" value="MFD2092741.1"/>
    <property type="molecule type" value="Genomic_DNA"/>
</dbReference>
<dbReference type="RefSeq" id="WP_376877232.1">
    <property type="nucleotide sequence ID" value="NZ_JBHUHP010000014.1"/>
</dbReference>
<gene>
    <name evidence="3" type="ORF">ACFSHS_14290</name>
</gene>
<reference evidence="4" key="1">
    <citation type="journal article" date="2019" name="Int. J. Syst. Evol. Microbiol.">
        <title>The Global Catalogue of Microorganisms (GCM) 10K type strain sequencing project: providing services to taxonomists for standard genome sequencing and annotation.</title>
        <authorList>
            <consortium name="The Broad Institute Genomics Platform"/>
            <consortium name="The Broad Institute Genome Sequencing Center for Infectious Disease"/>
            <person name="Wu L."/>
            <person name="Ma J."/>
        </authorList>
    </citation>
    <scope>NUCLEOTIDE SEQUENCE [LARGE SCALE GENOMIC DNA]</scope>
    <source>
        <strain evidence="4">JCM 3338</strain>
    </source>
</reference>
<feature type="domain" description="DUF1737" evidence="2">
    <location>
        <begin position="9"/>
        <end position="47"/>
    </location>
</feature>